<protein>
    <recommendedName>
        <fullName evidence="1">Homologous recombination OB-fold protein OB-fold domain-containing protein</fullName>
    </recommendedName>
</protein>
<sequence>MEAWEALDLDESELPSFIRPCSKRIKQTHQTNKTQFLVLDDSPSASASALASQTITPHSQFLHQPPPTAPSPRIPGPAGAVQSAMLLKAHDNRILLSVGEEPIPTQEYVRRAVEDSSHFHDDFSLPPWVFALHFIRSQGLVGSDGVDIGTPLSEIKNGFSMEKVPRVVAIVKSCTSNGFGDLMVTLKDPTGTIDAAIHHRVLSEGDFGKEIAVGAVIILQKVAVFSPSHSASYLNITLGNVV</sequence>
<proteinExistence type="predicted"/>
<dbReference type="InterPro" id="IPR058570">
    <property type="entry name" value="HROB_OB"/>
</dbReference>
<organism evidence="2 3">
    <name type="scientific">Cephalotus follicularis</name>
    <name type="common">Albany pitcher plant</name>
    <dbReference type="NCBI Taxonomy" id="3775"/>
    <lineage>
        <taxon>Eukaryota</taxon>
        <taxon>Viridiplantae</taxon>
        <taxon>Streptophyta</taxon>
        <taxon>Embryophyta</taxon>
        <taxon>Tracheophyta</taxon>
        <taxon>Spermatophyta</taxon>
        <taxon>Magnoliopsida</taxon>
        <taxon>eudicotyledons</taxon>
        <taxon>Gunneridae</taxon>
        <taxon>Pentapetalae</taxon>
        <taxon>rosids</taxon>
        <taxon>fabids</taxon>
        <taxon>Oxalidales</taxon>
        <taxon>Cephalotaceae</taxon>
        <taxon>Cephalotus</taxon>
    </lineage>
</organism>
<dbReference type="InParanoid" id="A0A1Q3D3W6"/>
<reference evidence="3" key="1">
    <citation type="submission" date="2016-04" db="EMBL/GenBank/DDBJ databases">
        <title>Cephalotus genome sequencing.</title>
        <authorList>
            <person name="Fukushima K."/>
            <person name="Hasebe M."/>
            <person name="Fang X."/>
        </authorList>
    </citation>
    <scope>NUCLEOTIDE SEQUENCE [LARGE SCALE GENOMIC DNA]</scope>
    <source>
        <strain evidence="3">cv. St1</strain>
    </source>
</reference>
<evidence type="ECO:0000313" key="3">
    <source>
        <dbReference type="Proteomes" id="UP000187406"/>
    </source>
</evidence>
<feature type="non-terminal residue" evidence="2">
    <location>
        <position position="242"/>
    </location>
</feature>
<comment type="caution">
    <text evidence="2">The sequence shown here is derived from an EMBL/GenBank/DDBJ whole genome shotgun (WGS) entry which is preliminary data.</text>
</comment>
<evidence type="ECO:0000313" key="2">
    <source>
        <dbReference type="EMBL" id="GAV87155.1"/>
    </source>
</evidence>
<dbReference type="PANTHER" id="PTHR14523:SF1">
    <property type="entry name" value="HOMOLOGOUS RECOMBINATION OB-FOLD PROTEIN"/>
    <property type="match status" value="1"/>
</dbReference>
<name>A0A1Q3D3W6_CEPFO</name>
<accession>A0A1Q3D3W6</accession>
<keyword evidence="3" id="KW-1185">Reference proteome</keyword>
<dbReference type="GO" id="GO:0000725">
    <property type="term" value="P:recombinational repair"/>
    <property type="evidence" value="ECO:0007669"/>
    <property type="project" value="InterPro"/>
</dbReference>
<gene>
    <name evidence="2" type="ORF">CFOL_v3_30581</name>
</gene>
<dbReference type="Pfam" id="PF15072">
    <property type="entry name" value="HROB"/>
    <property type="match status" value="1"/>
</dbReference>
<dbReference type="PANTHER" id="PTHR14523">
    <property type="entry name" value="UNCHARACTERIZED PROTEIN C17ORF53 HOMOLOG"/>
    <property type="match status" value="1"/>
</dbReference>
<dbReference type="STRING" id="3775.A0A1Q3D3W6"/>
<dbReference type="OrthoDB" id="550780at2759"/>
<dbReference type="InterPro" id="IPR028045">
    <property type="entry name" value="HROB"/>
</dbReference>
<feature type="domain" description="Homologous recombination OB-fold protein OB-fold" evidence="1">
    <location>
        <begin position="162"/>
        <end position="242"/>
    </location>
</feature>
<evidence type="ECO:0000259" key="1">
    <source>
        <dbReference type="Pfam" id="PF15072"/>
    </source>
</evidence>
<dbReference type="Proteomes" id="UP000187406">
    <property type="component" value="Unassembled WGS sequence"/>
</dbReference>
<dbReference type="AlphaFoldDB" id="A0A1Q3D3W6"/>
<dbReference type="EMBL" id="BDDD01004190">
    <property type="protein sequence ID" value="GAV87155.1"/>
    <property type="molecule type" value="Genomic_DNA"/>
</dbReference>